<keyword evidence="5" id="KW-0175">Coiled coil</keyword>
<dbReference type="EMBL" id="AGSI01000018">
    <property type="protein sequence ID" value="EIE19659.1"/>
    <property type="molecule type" value="Genomic_DNA"/>
</dbReference>
<comment type="similarity">
    <text evidence="1">Belongs to the TRAFAC class myosin-kinesin ATPase superfamily. Kinesin family. KIN-14 subfamily.</text>
</comment>
<dbReference type="PROSITE" id="PS50067">
    <property type="entry name" value="KINESIN_MOTOR_2"/>
    <property type="match status" value="1"/>
</dbReference>
<sequence length="403" mass="44684">VDHLTAIAEKYRATVEENYRLYNEVQDLKGNIRVFCRVQPGYCILPTGCSEVGEEGELAVYNPRGGPRKLYKFDKVFGCDSTQEEVYEDTKALIRSVLDGYNVCIFAYGQTGSGKTHTMAGSDVEGCDGRGINFRALDDLFSINEQRRGEAEYSVRVQLLEIYNEQLRDLLDTSRSGKRLDIRNTERSGLNVPDAIQVDVGSREEVLEVMEIGARNRAVAETKMNERSSRSHSVLTVIVDGVSHVTGQRSHGCLHLIDLAGSERVGKSEATGERLEEAKHINRSLSALGDVMAALAARDAKHVPFRNSKLTQLLQDSLCGQAKAMMFIHIAPEARTLKRNHRPFAESSYGESVSTLGFGSRVSEISLGAAKKNVESGAIFEAKEAARRQEREAERATREVTHR</sequence>
<proteinExistence type="inferred from homology"/>
<evidence type="ECO:0000313" key="10">
    <source>
        <dbReference type="EMBL" id="EIE19659.1"/>
    </source>
</evidence>
<dbReference type="AlphaFoldDB" id="I0YMP0"/>
<evidence type="ECO:0000256" key="3">
    <source>
        <dbReference type="ARBA" id="ARBA00022741"/>
    </source>
</evidence>
<dbReference type="STRING" id="574566.I0YMP0"/>
<dbReference type="InterPro" id="IPR027640">
    <property type="entry name" value="Kinesin-like_fam"/>
</dbReference>
<evidence type="ECO:0000313" key="11">
    <source>
        <dbReference type="Proteomes" id="UP000007264"/>
    </source>
</evidence>
<evidence type="ECO:0000256" key="7">
    <source>
        <dbReference type="PROSITE-ProRule" id="PRU00283"/>
    </source>
</evidence>
<dbReference type="InterPro" id="IPR027417">
    <property type="entry name" value="P-loop_NTPase"/>
</dbReference>
<evidence type="ECO:0000259" key="9">
    <source>
        <dbReference type="PROSITE" id="PS50067"/>
    </source>
</evidence>
<dbReference type="GO" id="GO:0005874">
    <property type="term" value="C:microtubule"/>
    <property type="evidence" value="ECO:0007669"/>
    <property type="project" value="UniProtKB-KW"/>
</dbReference>
<dbReference type="eggNOG" id="KOG0239">
    <property type="taxonomic scope" value="Eukaryota"/>
</dbReference>
<dbReference type="Proteomes" id="UP000007264">
    <property type="component" value="Unassembled WGS sequence"/>
</dbReference>
<organism evidence="10 11">
    <name type="scientific">Coccomyxa subellipsoidea (strain C-169)</name>
    <name type="common">Green microalga</name>
    <dbReference type="NCBI Taxonomy" id="574566"/>
    <lineage>
        <taxon>Eukaryota</taxon>
        <taxon>Viridiplantae</taxon>
        <taxon>Chlorophyta</taxon>
        <taxon>core chlorophytes</taxon>
        <taxon>Trebouxiophyceae</taxon>
        <taxon>Trebouxiophyceae incertae sedis</taxon>
        <taxon>Coccomyxaceae</taxon>
        <taxon>Coccomyxa</taxon>
        <taxon>Coccomyxa subellipsoidea</taxon>
    </lineage>
</organism>
<dbReference type="GO" id="GO:0007018">
    <property type="term" value="P:microtubule-based movement"/>
    <property type="evidence" value="ECO:0007669"/>
    <property type="project" value="InterPro"/>
</dbReference>
<feature type="binding site" evidence="7">
    <location>
        <begin position="109"/>
        <end position="116"/>
    </location>
    <ligand>
        <name>ATP</name>
        <dbReference type="ChEBI" id="CHEBI:30616"/>
    </ligand>
</feature>
<dbReference type="SUPFAM" id="SSF52540">
    <property type="entry name" value="P-loop containing nucleoside triphosphate hydrolases"/>
    <property type="match status" value="1"/>
</dbReference>
<protein>
    <submittedName>
        <fullName evidence="10">Kinesin-domain-containing protein</fullName>
    </submittedName>
</protein>
<dbReference type="OrthoDB" id="3176171at2759"/>
<dbReference type="InterPro" id="IPR036961">
    <property type="entry name" value="Kinesin_motor_dom_sf"/>
</dbReference>
<dbReference type="GO" id="GO:0008017">
    <property type="term" value="F:microtubule binding"/>
    <property type="evidence" value="ECO:0007669"/>
    <property type="project" value="InterPro"/>
</dbReference>
<feature type="region of interest" description="Disordered" evidence="8">
    <location>
        <begin position="384"/>
        <end position="403"/>
    </location>
</feature>
<dbReference type="Gene3D" id="3.40.850.10">
    <property type="entry name" value="Kinesin motor domain"/>
    <property type="match status" value="1"/>
</dbReference>
<evidence type="ECO:0000256" key="1">
    <source>
        <dbReference type="ARBA" id="ARBA00010899"/>
    </source>
</evidence>
<dbReference type="PANTHER" id="PTHR47972:SF28">
    <property type="entry name" value="KINESIN-LIKE PROTEIN KLP-3"/>
    <property type="match status" value="1"/>
</dbReference>
<keyword evidence="6 7" id="KW-0505">Motor protein</keyword>
<dbReference type="PANTHER" id="PTHR47972">
    <property type="entry name" value="KINESIN-LIKE PROTEIN KLP-3"/>
    <property type="match status" value="1"/>
</dbReference>
<accession>I0YMP0</accession>
<evidence type="ECO:0000256" key="5">
    <source>
        <dbReference type="ARBA" id="ARBA00023054"/>
    </source>
</evidence>
<keyword evidence="2" id="KW-0493">Microtubule</keyword>
<evidence type="ECO:0000256" key="6">
    <source>
        <dbReference type="ARBA" id="ARBA00023175"/>
    </source>
</evidence>
<name>I0YMP0_COCSC</name>
<dbReference type="GeneID" id="17037631"/>
<dbReference type="KEGG" id="csl:COCSUDRAFT_19236"/>
<dbReference type="SMART" id="SM00129">
    <property type="entry name" value="KISc"/>
    <property type="match status" value="1"/>
</dbReference>
<keyword evidence="3 7" id="KW-0547">Nucleotide-binding</keyword>
<evidence type="ECO:0000256" key="8">
    <source>
        <dbReference type="SAM" id="MobiDB-lite"/>
    </source>
</evidence>
<dbReference type="RefSeq" id="XP_005644203.1">
    <property type="nucleotide sequence ID" value="XM_005644146.1"/>
</dbReference>
<feature type="non-terminal residue" evidence="10">
    <location>
        <position position="1"/>
    </location>
</feature>
<keyword evidence="11" id="KW-1185">Reference proteome</keyword>
<dbReference type="PRINTS" id="PR00380">
    <property type="entry name" value="KINESINHEAVY"/>
</dbReference>
<feature type="domain" description="Kinesin motor" evidence="9">
    <location>
        <begin position="31"/>
        <end position="365"/>
    </location>
</feature>
<dbReference type="GO" id="GO:0005524">
    <property type="term" value="F:ATP binding"/>
    <property type="evidence" value="ECO:0007669"/>
    <property type="project" value="UniProtKB-UniRule"/>
</dbReference>
<dbReference type="FunFam" id="3.40.850.10:FF:000044">
    <property type="entry name" value="p-loop containing nucleoside triphosphate hydrolases superfamily protein"/>
    <property type="match status" value="1"/>
</dbReference>
<reference evidence="10 11" key="1">
    <citation type="journal article" date="2012" name="Genome Biol.">
        <title>The genome of the polar eukaryotic microalga coccomyxa subellipsoidea reveals traits of cold adaptation.</title>
        <authorList>
            <person name="Blanc G."/>
            <person name="Agarkova I."/>
            <person name="Grimwood J."/>
            <person name="Kuo A."/>
            <person name="Brueggeman A."/>
            <person name="Dunigan D."/>
            <person name="Gurnon J."/>
            <person name="Ladunga I."/>
            <person name="Lindquist E."/>
            <person name="Lucas S."/>
            <person name="Pangilinan J."/>
            <person name="Proschold T."/>
            <person name="Salamov A."/>
            <person name="Schmutz J."/>
            <person name="Weeks D."/>
            <person name="Yamada T."/>
            <person name="Claverie J.M."/>
            <person name="Grigoriev I."/>
            <person name="Van Etten J."/>
            <person name="Lomsadze A."/>
            <person name="Borodovsky M."/>
        </authorList>
    </citation>
    <scope>NUCLEOTIDE SEQUENCE [LARGE SCALE GENOMIC DNA]</scope>
    <source>
        <strain evidence="10 11">C-169</strain>
    </source>
</reference>
<dbReference type="GO" id="GO:0003777">
    <property type="term" value="F:microtubule motor activity"/>
    <property type="evidence" value="ECO:0007669"/>
    <property type="project" value="InterPro"/>
</dbReference>
<keyword evidence="4 7" id="KW-0067">ATP-binding</keyword>
<evidence type="ECO:0000256" key="2">
    <source>
        <dbReference type="ARBA" id="ARBA00022701"/>
    </source>
</evidence>
<comment type="caution">
    <text evidence="10">The sequence shown here is derived from an EMBL/GenBank/DDBJ whole genome shotgun (WGS) entry which is preliminary data.</text>
</comment>
<dbReference type="Pfam" id="PF00225">
    <property type="entry name" value="Kinesin"/>
    <property type="match status" value="1"/>
</dbReference>
<gene>
    <name evidence="10" type="ORF">COCSUDRAFT_19236</name>
</gene>
<evidence type="ECO:0000256" key="4">
    <source>
        <dbReference type="ARBA" id="ARBA00022840"/>
    </source>
</evidence>
<dbReference type="InterPro" id="IPR001752">
    <property type="entry name" value="Kinesin_motor_dom"/>
</dbReference>